<dbReference type="InterPro" id="IPR038140">
    <property type="entry name" value="DotD_sf"/>
</dbReference>
<name>A0ABQ1JE25_9GAMM</name>
<proteinExistence type="predicted"/>
<comment type="caution">
    <text evidence="2">The sequence shown here is derived from an EMBL/GenBank/DDBJ whole genome shotgun (WGS) entry which is preliminary data.</text>
</comment>
<evidence type="ECO:0000256" key="1">
    <source>
        <dbReference type="SAM" id="SignalP"/>
    </source>
</evidence>
<dbReference type="PROSITE" id="PS51257">
    <property type="entry name" value="PROKAR_LIPOPROTEIN"/>
    <property type="match status" value="1"/>
</dbReference>
<dbReference type="Proteomes" id="UP000617555">
    <property type="component" value="Unassembled WGS sequence"/>
</dbReference>
<reference evidence="3" key="1">
    <citation type="journal article" date="2019" name="Int. J. Syst. Evol. Microbiol.">
        <title>The Global Catalogue of Microorganisms (GCM) 10K type strain sequencing project: providing services to taxonomists for standard genome sequencing and annotation.</title>
        <authorList>
            <consortium name="The Broad Institute Genomics Platform"/>
            <consortium name="The Broad Institute Genome Sequencing Center for Infectious Disease"/>
            <person name="Wu L."/>
            <person name="Ma J."/>
        </authorList>
    </citation>
    <scope>NUCLEOTIDE SEQUENCE [LARGE SCALE GENOMIC DNA]</scope>
    <source>
        <strain evidence="3">CGMCC 1.15339</strain>
    </source>
</reference>
<dbReference type="Gene3D" id="3.55.50.60">
    <property type="entry name" value="DotD protein"/>
    <property type="match status" value="1"/>
</dbReference>
<feature type="chain" id="PRO_5046535985" description="Type IV pilus biogenesis protein PilP" evidence="1">
    <location>
        <begin position="22"/>
        <end position="181"/>
    </location>
</feature>
<protein>
    <recommendedName>
        <fullName evidence="4">Type IV pilus biogenesis protein PilP</fullName>
    </recommendedName>
</protein>
<keyword evidence="1" id="KW-0732">Signal</keyword>
<evidence type="ECO:0000313" key="2">
    <source>
        <dbReference type="EMBL" id="GGB66154.1"/>
    </source>
</evidence>
<accession>A0ABQ1JE25</accession>
<evidence type="ECO:0000313" key="3">
    <source>
        <dbReference type="Proteomes" id="UP000617555"/>
    </source>
</evidence>
<evidence type="ECO:0008006" key="4">
    <source>
        <dbReference type="Google" id="ProtNLM"/>
    </source>
</evidence>
<keyword evidence="3" id="KW-1185">Reference proteome</keyword>
<feature type="signal peptide" evidence="1">
    <location>
        <begin position="1"/>
        <end position="21"/>
    </location>
</feature>
<organism evidence="2 3">
    <name type="scientific">Shewanella inventionis</name>
    <dbReference type="NCBI Taxonomy" id="1738770"/>
    <lineage>
        <taxon>Bacteria</taxon>
        <taxon>Pseudomonadati</taxon>
        <taxon>Pseudomonadota</taxon>
        <taxon>Gammaproteobacteria</taxon>
        <taxon>Alteromonadales</taxon>
        <taxon>Shewanellaceae</taxon>
        <taxon>Shewanella</taxon>
    </lineage>
</organism>
<gene>
    <name evidence="2" type="ORF">GCM10011607_28540</name>
</gene>
<sequence length="181" mass="19903">MRRIKSTMMALVISLAGFGCASTDKEASAYNVVDMSEIDLALLQSGKAIQASIKIMEENKNFIASKSKSDEEQQEYSEQMTYVPNGLDVPITLNDRLPLQKTLKIIGYLTGYQVMTVNPPQNDISKSVRVYARPAIYVLRDLGVSLGDEAHISILPFKEPKPDGMLGLITVTYAEKLGAGR</sequence>
<dbReference type="EMBL" id="BMII01000024">
    <property type="protein sequence ID" value="GGB66154.1"/>
    <property type="molecule type" value="Genomic_DNA"/>
</dbReference>